<dbReference type="InterPro" id="IPR036805">
    <property type="entry name" value="Tscrpt_elong_fac_GreA/B_N_sf"/>
</dbReference>
<organism evidence="2 3">
    <name type="scientific">Candidatus Daviesbacteria bacterium GW2011_GWA1_36_8</name>
    <dbReference type="NCBI Taxonomy" id="1618417"/>
    <lineage>
        <taxon>Bacteria</taxon>
        <taxon>Candidatus Daviesiibacteriota</taxon>
    </lineage>
</organism>
<accession>A0A0G0F9E1</accession>
<name>A0A0G0F9E1_9BACT</name>
<proteinExistence type="predicted"/>
<dbReference type="Pfam" id="PF03449">
    <property type="entry name" value="GreA_GreB_N"/>
    <property type="match status" value="1"/>
</dbReference>
<sequence>MVQDKLKQDKIKIWRDKLEALDKEYKETMQQRGEAAAMGDLRENIAYQMATEKGEVLSARMSDIQKMIRELEDGKA</sequence>
<dbReference type="EMBL" id="LBSJ01000010">
    <property type="protein sequence ID" value="KKQ15768.1"/>
    <property type="molecule type" value="Genomic_DNA"/>
</dbReference>
<gene>
    <name evidence="2" type="ORF">US28_C0010G0001</name>
</gene>
<dbReference type="Proteomes" id="UP000034448">
    <property type="component" value="Unassembled WGS sequence"/>
</dbReference>
<dbReference type="SUPFAM" id="SSF46557">
    <property type="entry name" value="GreA transcript cleavage protein, N-terminal domain"/>
    <property type="match status" value="1"/>
</dbReference>
<evidence type="ECO:0000259" key="1">
    <source>
        <dbReference type="Pfam" id="PF03449"/>
    </source>
</evidence>
<dbReference type="GO" id="GO:0003677">
    <property type="term" value="F:DNA binding"/>
    <property type="evidence" value="ECO:0007669"/>
    <property type="project" value="InterPro"/>
</dbReference>
<comment type="caution">
    <text evidence="2">The sequence shown here is derived from an EMBL/GenBank/DDBJ whole genome shotgun (WGS) entry which is preliminary data.</text>
</comment>
<dbReference type="InterPro" id="IPR022691">
    <property type="entry name" value="Tscrpt_elong_fac_GreA/B_N"/>
</dbReference>
<dbReference type="Gene3D" id="1.10.287.180">
    <property type="entry name" value="Transcription elongation factor, GreA/GreB, N-terminal domain"/>
    <property type="match status" value="1"/>
</dbReference>
<dbReference type="GO" id="GO:0032784">
    <property type="term" value="P:regulation of DNA-templated transcription elongation"/>
    <property type="evidence" value="ECO:0007669"/>
    <property type="project" value="InterPro"/>
</dbReference>
<evidence type="ECO:0000313" key="2">
    <source>
        <dbReference type="EMBL" id="KKQ15768.1"/>
    </source>
</evidence>
<dbReference type="AlphaFoldDB" id="A0A0G0F9E1"/>
<evidence type="ECO:0000313" key="3">
    <source>
        <dbReference type="Proteomes" id="UP000034448"/>
    </source>
</evidence>
<feature type="domain" description="Transcription elongation factor GreA/GreB N-terminal" evidence="1">
    <location>
        <begin position="14"/>
        <end position="71"/>
    </location>
</feature>
<reference evidence="2 3" key="1">
    <citation type="journal article" date="2015" name="Nature">
        <title>rRNA introns, odd ribosomes, and small enigmatic genomes across a large radiation of phyla.</title>
        <authorList>
            <person name="Brown C.T."/>
            <person name="Hug L.A."/>
            <person name="Thomas B.C."/>
            <person name="Sharon I."/>
            <person name="Castelle C.J."/>
            <person name="Singh A."/>
            <person name="Wilkins M.J."/>
            <person name="Williams K.H."/>
            <person name="Banfield J.F."/>
        </authorList>
    </citation>
    <scope>NUCLEOTIDE SEQUENCE [LARGE SCALE GENOMIC DNA]</scope>
</reference>
<protein>
    <recommendedName>
        <fullName evidence="1">Transcription elongation factor GreA/GreB N-terminal domain-containing protein</fullName>
    </recommendedName>
</protein>